<evidence type="ECO:0000259" key="4">
    <source>
        <dbReference type="PROSITE" id="PS50157"/>
    </source>
</evidence>
<feature type="domain" description="C2H2-type" evidence="4">
    <location>
        <begin position="84"/>
        <end position="112"/>
    </location>
</feature>
<sequence length="718" mass="79877">MHDEWKSREKRGRETKMGGHDLLGNLLFLMLMLLLDATTKDYCLQRSIESIKRGNTRDNTRTIKITAVALEVLSKGRPDLKGQFPCSVCHKIFCHSSSLSRHRMQAHFKSYTCTQCNEEISSEFPHEKGSETLRSHMFRHHQISRMFMCRCCNWAFPDKTSLHIHMTTLNKTGLPGDVAVLARSSVEGEPIPFDREHMMSIMEDENQNSPSSSPGEFRESSSPMAGSEDLKTSSSSPGVNTMVNANNNSSAFTPNTDNTTNSLVFNSFVRNEAMKAMASANEQSAMNGIFPPMMSTPNRNELMKKLKQKTKAPADLSKFAKASPAAPDLTKLFNAIQDASLTSPFTNNNNQVKAEPNLTTQNLFSDHWLQQWLANNPINLNNGQTDALTGNKDKNSAILAATLAAAAHVENLNIHTPNGKMTTPQGTKKQRVTSRRSKSPGKQYNFKHTPEASSKDSSMKLNISVNSGGDIPRPDPSPAGKLNSVIDKIFSVRAGAGNESFNESFSGSECSRRNKRKARVPQQLYSNQAENGLVIAKQEVEQDAQMVNVSQNIKLEDHHSHGERISMVSIQHPFEQPEQISPAVSDSQTSGSSHLENHENMASSSPKKCINCEVAKGKLEYNESQMKEFKDKIDNLSQESQASQLAYFQFEIENLKSQLSSIAETASEAAEKLQSENDKEVWINWLRNIAEKAALTSTDVCPIKDEPKFNIEEEEEEI</sequence>
<dbReference type="PROSITE" id="PS50157">
    <property type="entry name" value="ZINC_FINGER_C2H2_2"/>
    <property type="match status" value="1"/>
</dbReference>
<feature type="coiled-coil region" evidence="2">
    <location>
        <begin position="619"/>
        <end position="676"/>
    </location>
</feature>
<dbReference type="Proteomes" id="UP000887574">
    <property type="component" value="Unplaced"/>
</dbReference>
<feature type="compositionally biased region" description="Polar residues" evidence="3">
    <location>
        <begin position="232"/>
        <end position="261"/>
    </location>
</feature>
<evidence type="ECO:0000256" key="2">
    <source>
        <dbReference type="SAM" id="Coils"/>
    </source>
</evidence>
<dbReference type="InterPro" id="IPR036236">
    <property type="entry name" value="Znf_C2H2_sf"/>
</dbReference>
<dbReference type="GO" id="GO:0008270">
    <property type="term" value="F:zinc ion binding"/>
    <property type="evidence" value="ECO:0007669"/>
    <property type="project" value="UniProtKB-KW"/>
</dbReference>
<evidence type="ECO:0000256" key="3">
    <source>
        <dbReference type="SAM" id="MobiDB-lite"/>
    </source>
</evidence>
<feature type="compositionally biased region" description="Low complexity" evidence="3">
    <location>
        <begin position="209"/>
        <end position="223"/>
    </location>
</feature>
<keyword evidence="1" id="KW-0863">Zinc-finger</keyword>
<protein>
    <submittedName>
        <fullName evidence="6">C2H2-type domain-containing protein</fullName>
    </submittedName>
</protein>
<dbReference type="SMART" id="SM00355">
    <property type="entry name" value="ZnF_C2H2"/>
    <property type="match status" value="3"/>
</dbReference>
<evidence type="ECO:0000313" key="5">
    <source>
        <dbReference type="Proteomes" id="UP000887574"/>
    </source>
</evidence>
<feature type="region of interest" description="Disordered" evidence="3">
    <location>
        <begin position="414"/>
        <end position="480"/>
    </location>
</feature>
<keyword evidence="1" id="KW-0479">Metal-binding</keyword>
<accession>A0A915D2I6</accession>
<keyword evidence="1" id="KW-0862">Zinc</keyword>
<keyword evidence="5" id="KW-1185">Reference proteome</keyword>
<proteinExistence type="predicted"/>
<dbReference type="AlphaFoldDB" id="A0A915D2I6"/>
<dbReference type="WBParaSite" id="jg1516.1">
    <property type="protein sequence ID" value="jg1516.1"/>
    <property type="gene ID" value="jg1516"/>
</dbReference>
<feature type="compositionally biased region" description="Basic and acidic residues" evidence="3">
    <location>
        <begin position="448"/>
        <end position="458"/>
    </location>
</feature>
<dbReference type="SUPFAM" id="SSF57667">
    <property type="entry name" value="beta-beta-alpha zinc fingers"/>
    <property type="match status" value="1"/>
</dbReference>
<feature type="compositionally biased region" description="Polar residues" evidence="3">
    <location>
        <begin position="414"/>
        <end position="427"/>
    </location>
</feature>
<feature type="compositionally biased region" description="Basic residues" evidence="3">
    <location>
        <begin position="428"/>
        <end position="439"/>
    </location>
</feature>
<name>A0A915D2I6_9BILA</name>
<reference evidence="6" key="1">
    <citation type="submission" date="2022-11" db="UniProtKB">
        <authorList>
            <consortium name="WormBaseParasite"/>
        </authorList>
    </citation>
    <scope>IDENTIFICATION</scope>
</reference>
<organism evidence="5 6">
    <name type="scientific">Ditylenchus dipsaci</name>
    <dbReference type="NCBI Taxonomy" id="166011"/>
    <lineage>
        <taxon>Eukaryota</taxon>
        <taxon>Metazoa</taxon>
        <taxon>Ecdysozoa</taxon>
        <taxon>Nematoda</taxon>
        <taxon>Chromadorea</taxon>
        <taxon>Rhabditida</taxon>
        <taxon>Tylenchina</taxon>
        <taxon>Tylenchomorpha</taxon>
        <taxon>Sphaerularioidea</taxon>
        <taxon>Anguinidae</taxon>
        <taxon>Anguininae</taxon>
        <taxon>Ditylenchus</taxon>
    </lineage>
</organism>
<dbReference type="PROSITE" id="PS00028">
    <property type="entry name" value="ZINC_FINGER_C2H2_1"/>
    <property type="match status" value="1"/>
</dbReference>
<feature type="region of interest" description="Disordered" evidence="3">
    <location>
        <begin position="578"/>
        <end position="604"/>
    </location>
</feature>
<keyword evidence="2" id="KW-0175">Coiled coil</keyword>
<evidence type="ECO:0000313" key="6">
    <source>
        <dbReference type="WBParaSite" id="jg1516.1"/>
    </source>
</evidence>
<feature type="region of interest" description="Disordered" evidence="3">
    <location>
        <begin position="498"/>
        <end position="519"/>
    </location>
</feature>
<feature type="region of interest" description="Disordered" evidence="3">
    <location>
        <begin position="204"/>
        <end position="261"/>
    </location>
</feature>
<dbReference type="InterPro" id="IPR013087">
    <property type="entry name" value="Znf_C2H2_type"/>
</dbReference>
<evidence type="ECO:0000256" key="1">
    <source>
        <dbReference type="PROSITE-ProRule" id="PRU00042"/>
    </source>
</evidence>
<feature type="compositionally biased region" description="Low complexity" evidence="3">
    <location>
        <begin position="498"/>
        <end position="509"/>
    </location>
</feature>
<dbReference type="Gene3D" id="3.30.160.60">
    <property type="entry name" value="Classic Zinc Finger"/>
    <property type="match status" value="1"/>
</dbReference>